<name>A0A0R1E9X9_DROYA</name>
<protein>
    <submittedName>
        <fullName evidence="2">Uncharacterized protein</fullName>
    </submittedName>
</protein>
<gene>
    <name evidence="2" type="primary">Dyak\GE27921</name>
    <name evidence="2" type="synonym">GE27921</name>
    <name evidence="2" type="ORF">Dyak_GE27921</name>
</gene>
<dbReference type="KEGG" id="dya:Dyak_GE27921"/>
<dbReference type="Proteomes" id="UP000002282">
    <property type="component" value="Chromosome X"/>
</dbReference>
<dbReference type="EMBL" id="CM000162">
    <property type="protein sequence ID" value="KRK06009.1"/>
    <property type="molecule type" value="Genomic_DNA"/>
</dbReference>
<dbReference type="OrthoDB" id="10420165at2759"/>
<proteinExistence type="predicted"/>
<evidence type="ECO:0000256" key="1">
    <source>
        <dbReference type="SAM" id="MobiDB-lite"/>
    </source>
</evidence>
<reference evidence="2 3" key="1">
    <citation type="journal article" date="2007" name="Nature">
        <title>Evolution of genes and genomes on the Drosophila phylogeny.</title>
        <authorList>
            <consortium name="Drosophila 12 Genomes Consortium"/>
            <person name="Clark A.G."/>
            <person name="Eisen M.B."/>
            <person name="Smith D.R."/>
            <person name="Bergman C.M."/>
            <person name="Oliver B."/>
            <person name="Markow T.A."/>
            <person name="Kaufman T.C."/>
            <person name="Kellis M."/>
            <person name="Gelbart W."/>
            <person name="Iyer V.N."/>
            <person name="Pollard D.A."/>
            <person name="Sackton T.B."/>
            <person name="Larracuente A.M."/>
            <person name="Singh N.D."/>
            <person name="Abad J.P."/>
            <person name="Abt D.N."/>
            <person name="Adryan B."/>
            <person name="Aguade M."/>
            <person name="Akashi H."/>
            <person name="Anderson W.W."/>
            <person name="Aquadro C.F."/>
            <person name="Ardell D.H."/>
            <person name="Arguello R."/>
            <person name="Artieri C.G."/>
            <person name="Barbash D.A."/>
            <person name="Barker D."/>
            <person name="Barsanti P."/>
            <person name="Batterham P."/>
            <person name="Batzoglou S."/>
            <person name="Begun D."/>
            <person name="Bhutkar A."/>
            <person name="Blanco E."/>
            <person name="Bosak S.A."/>
            <person name="Bradley R.K."/>
            <person name="Brand A.D."/>
            <person name="Brent M.R."/>
            <person name="Brooks A.N."/>
            <person name="Brown R.H."/>
            <person name="Butlin R.K."/>
            <person name="Caggese C."/>
            <person name="Calvi B.R."/>
            <person name="Bernardo de Carvalho A."/>
            <person name="Caspi A."/>
            <person name="Castrezana S."/>
            <person name="Celniker S.E."/>
            <person name="Chang J.L."/>
            <person name="Chapple C."/>
            <person name="Chatterji S."/>
            <person name="Chinwalla A."/>
            <person name="Civetta A."/>
            <person name="Clifton S.W."/>
            <person name="Comeron J.M."/>
            <person name="Costello J.C."/>
            <person name="Coyne J.A."/>
            <person name="Daub J."/>
            <person name="David R.G."/>
            <person name="Delcher A.L."/>
            <person name="Delehaunty K."/>
            <person name="Do C.B."/>
            <person name="Ebling H."/>
            <person name="Edwards K."/>
            <person name="Eickbush T."/>
            <person name="Evans J.D."/>
            <person name="Filipski A."/>
            <person name="Findeiss S."/>
            <person name="Freyhult E."/>
            <person name="Fulton L."/>
            <person name="Fulton R."/>
            <person name="Garcia A.C."/>
            <person name="Gardiner A."/>
            <person name="Garfield D.A."/>
            <person name="Garvin B.E."/>
            <person name="Gibson G."/>
            <person name="Gilbert D."/>
            <person name="Gnerre S."/>
            <person name="Godfrey J."/>
            <person name="Good R."/>
            <person name="Gotea V."/>
            <person name="Gravely B."/>
            <person name="Greenberg A.J."/>
            <person name="Griffiths-Jones S."/>
            <person name="Gross S."/>
            <person name="Guigo R."/>
            <person name="Gustafson E.A."/>
            <person name="Haerty W."/>
            <person name="Hahn M.W."/>
            <person name="Halligan D.L."/>
            <person name="Halpern A.L."/>
            <person name="Halter G.M."/>
            <person name="Han M.V."/>
            <person name="Heger A."/>
            <person name="Hillier L."/>
            <person name="Hinrichs A.S."/>
            <person name="Holmes I."/>
            <person name="Hoskins R.A."/>
            <person name="Hubisz M.J."/>
            <person name="Hultmark D."/>
            <person name="Huntley M.A."/>
            <person name="Jaffe D.B."/>
            <person name="Jagadeeshan S."/>
            <person name="Jeck W.R."/>
            <person name="Johnson J."/>
            <person name="Jones C.D."/>
            <person name="Jordan W.C."/>
            <person name="Karpen G.H."/>
            <person name="Kataoka E."/>
            <person name="Keightley P.D."/>
            <person name="Kheradpour P."/>
            <person name="Kirkness E.F."/>
            <person name="Koerich L.B."/>
            <person name="Kristiansen K."/>
            <person name="Kudrna D."/>
            <person name="Kulathinal R.J."/>
            <person name="Kumar S."/>
            <person name="Kwok R."/>
            <person name="Lander E."/>
            <person name="Langley C.H."/>
            <person name="Lapoint R."/>
            <person name="Lazzaro B.P."/>
            <person name="Lee S.J."/>
            <person name="Levesque L."/>
            <person name="Li R."/>
            <person name="Lin C.F."/>
            <person name="Lin M.F."/>
            <person name="Lindblad-Toh K."/>
            <person name="Llopart A."/>
            <person name="Long M."/>
            <person name="Low L."/>
            <person name="Lozovsky E."/>
            <person name="Lu J."/>
            <person name="Luo M."/>
            <person name="Machado C.A."/>
            <person name="Makalowski W."/>
            <person name="Marzo M."/>
            <person name="Matsuda M."/>
            <person name="Matzkin L."/>
            <person name="McAllister B."/>
            <person name="McBride C.S."/>
            <person name="McKernan B."/>
            <person name="McKernan K."/>
            <person name="Mendez-Lago M."/>
            <person name="Minx P."/>
            <person name="Mollenhauer M.U."/>
            <person name="Montooth K."/>
            <person name="Mount S.M."/>
            <person name="Mu X."/>
            <person name="Myers E."/>
            <person name="Negre B."/>
            <person name="Newfeld S."/>
            <person name="Nielsen R."/>
            <person name="Noor M.A."/>
            <person name="O'Grady P."/>
            <person name="Pachter L."/>
            <person name="Papaceit M."/>
            <person name="Parisi M.J."/>
            <person name="Parisi M."/>
            <person name="Parts L."/>
            <person name="Pedersen J.S."/>
            <person name="Pesole G."/>
            <person name="Phillippy A.M."/>
            <person name="Ponting C.P."/>
            <person name="Pop M."/>
            <person name="Porcelli D."/>
            <person name="Powell J.R."/>
            <person name="Prohaska S."/>
            <person name="Pruitt K."/>
            <person name="Puig M."/>
            <person name="Quesneville H."/>
            <person name="Ram K.R."/>
            <person name="Rand D."/>
            <person name="Rasmussen M.D."/>
            <person name="Reed L.K."/>
            <person name="Reenan R."/>
            <person name="Reily A."/>
            <person name="Remington K.A."/>
            <person name="Rieger T.T."/>
            <person name="Ritchie M.G."/>
            <person name="Robin C."/>
            <person name="Rogers Y.H."/>
            <person name="Rohde C."/>
            <person name="Rozas J."/>
            <person name="Rubenfield M.J."/>
            <person name="Ruiz A."/>
            <person name="Russo S."/>
            <person name="Salzberg S.L."/>
            <person name="Sanchez-Gracia A."/>
            <person name="Saranga D.J."/>
            <person name="Sato H."/>
            <person name="Schaeffer S.W."/>
            <person name="Schatz M.C."/>
            <person name="Schlenke T."/>
            <person name="Schwartz R."/>
            <person name="Segarra C."/>
            <person name="Singh R.S."/>
            <person name="Sirot L."/>
            <person name="Sirota M."/>
            <person name="Sisneros N.B."/>
            <person name="Smith C.D."/>
            <person name="Smith T.F."/>
            <person name="Spieth J."/>
            <person name="Stage D.E."/>
            <person name="Stark A."/>
            <person name="Stephan W."/>
            <person name="Strausberg R.L."/>
            <person name="Strempel S."/>
            <person name="Sturgill D."/>
            <person name="Sutton G."/>
            <person name="Sutton G.G."/>
            <person name="Tao W."/>
            <person name="Teichmann S."/>
            <person name="Tobari Y.N."/>
            <person name="Tomimura Y."/>
            <person name="Tsolas J.M."/>
            <person name="Valente V.L."/>
            <person name="Venter E."/>
            <person name="Venter J.C."/>
            <person name="Vicario S."/>
            <person name="Vieira F.G."/>
            <person name="Vilella A.J."/>
            <person name="Villasante A."/>
            <person name="Walenz B."/>
            <person name="Wang J."/>
            <person name="Wasserman M."/>
            <person name="Watts T."/>
            <person name="Wilson D."/>
            <person name="Wilson R.K."/>
            <person name="Wing R.A."/>
            <person name="Wolfner M.F."/>
            <person name="Wong A."/>
            <person name="Wong G.K."/>
            <person name="Wu C.I."/>
            <person name="Wu G."/>
            <person name="Yamamoto D."/>
            <person name="Yang H.P."/>
            <person name="Yang S.P."/>
            <person name="Yorke J.A."/>
            <person name="Yoshida K."/>
            <person name="Zdobnov E."/>
            <person name="Zhang P."/>
            <person name="Zhang Y."/>
            <person name="Zimin A.V."/>
            <person name="Baldwin J."/>
            <person name="Abdouelleil A."/>
            <person name="Abdulkadir J."/>
            <person name="Abebe A."/>
            <person name="Abera B."/>
            <person name="Abreu J."/>
            <person name="Acer S.C."/>
            <person name="Aftuck L."/>
            <person name="Alexander A."/>
            <person name="An P."/>
            <person name="Anderson E."/>
            <person name="Anderson S."/>
            <person name="Arachi H."/>
            <person name="Azer M."/>
            <person name="Bachantsang P."/>
            <person name="Barry A."/>
            <person name="Bayul T."/>
            <person name="Berlin A."/>
            <person name="Bessette D."/>
            <person name="Bloom T."/>
            <person name="Blye J."/>
            <person name="Boguslavskiy L."/>
            <person name="Bonnet C."/>
            <person name="Boukhgalter B."/>
            <person name="Bourzgui I."/>
            <person name="Brown A."/>
            <person name="Cahill P."/>
            <person name="Channer S."/>
            <person name="Cheshatsang Y."/>
            <person name="Chuda L."/>
            <person name="Citroen M."/>
            <person name="Collymore A."/>
            <person name="Cooke P."/>
            <person name="Costello M."/>
            <person name="D'Aco K."/>
            <person name="Daza R."/>
            <person name="De Haan G."/>
            <person name="DeGray S."/>
            <person name="DeMaso C."/>
            <person name="Dhargay N."/>
            <person name="Dooley K."/>
            <person name="Dooley E."/>
            <person name="Doricent M."/>
            <person name="Dorje P."/>
            <person name="Dorjee K."/>
            <person name="Dupes A."/>
            <person name="Elong R."/>
            <person name="Falk J."/>
            <person name="Farina A."/>
            <person name="Faro S."/>
            <person name="Ferguson D."/>
            <person name="Fisher S."/>
            <person name="Foley C.D."/>
            <person name="Franke A."/>
            <person name="Friedrich D."/>
            <person name="Gadbois L."/>
            <person name="Gearin G."/>
            <person name="Gearin C.R."/>
            <person name="Giannoukos G."/>
            <person name="Goode T."/>
            <person name="Graham J."/>
            <person name="Grandbois E."/>
            <person name="Grewal S."/>
            <person name="Gyaltsen K."/>
            <person name="Hafez N."/>
            <person name="Hagos B."/>
            <person name="Hall J."/>
            <person name="Henson C."/>
            <person name="Hollinger A."/>
            <person name="Honan T."/>
            <person name="Huard M.D."/>
            <person name="Hughes L."/>
            <person name="Hurhula B."/>
            <person name="Husby M.E."/>
            <person name="Kamat A."/>
            <person name="Kanga B."/>
            <person name="Kashin S."/>
            <person name="Khazanovich D."/>
            <person name="Kisner P."/>
            <person name="Lance K."/>
            <person name="Lara M."/>
            <person name="Lee W."/>
            <person name="Lennon N."/>
            <person name="Letendre F."/>
            <person name="LeVine R."/>
            <person name="Lipovsky A."/>
            <person name="Liu X."/>
            <person name="Liu J."/>
            <person name="Liu S."/>
            <person name="Lokyitsang T."/>
            <person name="Lokyitsang Y."/>
            <person name="Lubonja R."/>
            <person name="Lui A."/>
            <person name="MacDonald P."/>
            <person name="Magnisalis V."/>
            <person name="Maru K."/>
            <person name="Matthews C."/>
            <person name="McCusker W."/>
            <person name="McDonough S."/>
            <person name="Mehta T."/>
            <person name="Meldrim J."/>
            <person name="Meneus L."/>
            <person name="Mihai O."/>
            <person name="Mihalev A."/>
            <person name="Mihova T."/>
            <person name="Mittelman R."/>
            <person name="Mlenga V."/>
            <person name="Montmayeur A."/>
            <person name="Mulrain L."/>
            <person name="Navidi A."/>
            <person name="Naylor J."/>
            <person name="Negash T."/>
            <person name="Nguyen T."/>
            <person name="Nguyen N."/>
            <person name="Nicol R."/>
            <person name="Norbu C."/>
            <person name="Norbu N."/>
            <person name="Novod N."/>
            <person name="O'Neill B."/>
            <person name="Osman S."/>
            <person name="Markiewicz E."/>
            <person name="Oyono O.L."/>
            <person name="Patti C."/>
            <person name="Phunkhang P."/>
            <person name="Pierre F."/>
            <person name="Priest M."/>
            <person name="Raghuraman S."/>
            <person name="Rege F."/>
            <person name="Reyes R."/>
            <person name="Rise C."/>
            <person name="Rogov P."/>
            <person name="Ross K."/>
            <person name="Ryan E."/>
            <person name="Settipalli S."/>
            <person name="Shea T."/>
            <person name="Sherpa N."/>
            <person name="Shi L."/>
            <person name="Shih D."/>
            <person name="Sparrow T."/>
            <person name="Spaulding J."/>
            <person name="Stalker J."/>
            <person name="Stange-Thomann N."/>
            <person name="Stavropoulos S."/>
            <person name="Stone C."/>
            <person name="Strader C."/>
            <person name="Tesfaye S."/>
            <person name="Thomson T."/>
            <person name="Thoulutsang Y."/>
            <person name="Thoulutsang D."/>
            <person name="Topham K."/>
            <person name="Topping I."/>
            <person name="Tsamla T."/>
            <person name="Vassiliev H."/>
            <person name="Vo A."/>
            <person name="Wangchuk T."/>
            <person name="Wangdi T."/>
            <person name="Weiand M."/>
            <person name="Wilkinson J."/>
            <person name="Wilson A."/>
            <person name="Yadav S."/>
            <person name="Young G."/>
            <person name="Yu Q."/>
            <person name="Zembek L."/>
            <person name="Zhong D."/>
            <person name="Zimmer A."/>
            <person name="Zwirko Z."/>
            <person name="Jaffe D.B."/>
            <person name="Alvarez P."/>
            <person name="Brockman W."/>
            <person name="Butler J."/>
            <person name="Chin C."/>
            <person name="Gnerre S."/>
            <person name="Grabherr M."/>
            <person name="Kleber M."/>
            <person name="Mauceli E."/>
            <person name="MacCallum I."/>
        </authorList>
    </citation>
    <scope>NUCLEOTIDE SEQUENCE [LARGE SCALE GENOMIC DNA]</scope>
    <source>
        <strain evidence="3">Tai18E2 / Tucson 14021-0261.01</strain>
    </source>
</reference>
<evidence type="ECO:0000313" key="2">
    <source>
        <dbReference type="EMBL" id="KRK06009.1"/>
    </source>
</evidence>
<feature type="region of interest" description="Disordered" evidence="1">
    <location>
        <begin position="41"/>
        <end position="61"/>
    </location>
</feature>
<keyword evidence="3" id="KW-1185">Reference proteome</keyword>
<accession>A0A0R1E9X9</accession>
<sequence>MQEDAKDIIPEKLDFEEEVSRLMIEYDVILIAEWDESIFEENELEDDHESDHNTSSNDNTQ</sequence>
<reference evidence="2 3" key="2">
    <citation type="journal article" date="2007" name="PLoS Biol.">
        <title>Principles of genome evolution in the Drosophila melanogaster species group.</title>
        <authorList>
            <person name="Ranz J.M."/>
            <person name="Maurin D."/>
            <person name="Chan Y.S."/>
            <person name="von Grotthuss M."/>
            <person name="Hillier L.W."/>
            <person name="Roote J."/>
            <person name="Ashburner M."/>
            <person name="Bergman C.M."/>
        </authorList>
    </citation>
    <scope>NUCLEOTIDE SEQUENCE [LARGE SCALE GENOMIC DNA]</scope>
    <source>
        <strain evidence="3">Tai18E2 / Tucson 14021-0261.01</strain>
    </source>
</reference>
<organism evidence="2 3">
    <name type="scientific">Drosophila yakuba</name>
    <name type="common">Fruit fly</name>
    <dbReference type="NCBI Taxonomy" id="7245"/>
    <lineage>
        <taxon>Eukaryota</taxon>
        <taxon>Metazoa</taxon>
        <taxon>Ecdysozoa</taxon>
        <taxon>Arthropoda</taxon>
        <taxon>Hexapoda</taxon>
        <taxon>Insecta</taxon>
        <taxon>Pterygota</taxon>
        <taxon>Neoptera</taxon>
        <taxon>Endopterygota</taxon>
        <taxon>Diptera</taxon>
        <taxon>Brachycera</taxon>
        <taxon>Muscomorpha</taxon>
        <taxon>Ephydroidea</taxon>
        <taxon>Drosophilidae</taxon>
        <taxon>Drosophila</taxon>
        <taxon>Sophophora</taxon>
    </lineage>
</organism>
<dbReference type="AlphaFoldDB" id="A0A0R1E9X9"/>
<evidence type="ECO:0000313" key="3">
    <source>
        <dbReference type="Proteomes" id="UP000002282"/>
    </source>
</evidence>